<accession>A0A0T5P3D4</accession>
<dbReference type="STRING" id="540747.SAMN04488031_1227"/>
<name>A0A0T5P3D4_9RHOB</name>
<dbReference type="EMBL" id="CP031598">
    <property type="protein sequence ID" value="QEW27859.1"/>
    <property type="molecule type" value="Genomic_DNA"/>
</dbReference>
<evidence type="ECO:0000313" key="2">
    <source>
        <dbReference type="EMBL" id="QEW27859.1"/>
    </source>
</evidence>
<gene>
    <name evidence="2" type="ORF">RIdsm_03680</name>
    <name evidence="1" type="ORF">XM52_22605</name>
</gene>
<evidence type="ECO:0000313" key="1">
    <source>
        <dbReference type="EMBL" id="KRS15635.1"/>
    </source>
</evidence>
<dbReference type="RefSeq" id="WP_057819849.1">
    <property type="nucleotide sequence ID" value="NZ_CP031598.1"/>
</dbReference>
<dbReference type="KEGG" id="rid:RIdsm_03680"/>
<protein>
    <submittedName>
        <fullName evidence="1">Uncharacterized protein</fullName>
    </submittedName>
</protein>
<reference evidence="2 4" key="2">
    <citation type="submission" date="2018-08" db="EMBL/GenBank/DDBJ databases">
        <title>Genetic Globetrotter - A new plasmid hitch-hiking vast phylogenetic and geographic distances.</title>
        <authorList>
            <person name="Vollmers J."/>
            <person name="Petersen J."/>
        </authorList>
    </citation>
    <scope>NUCLEOTIDE SEQUENCE [LARGE SCALE GENOMIC DNA]</scope>
    <source>
        <strain evidence="2 4">DSM 26383</strain>
    </source>
</reference>
<evidence type="ECO:0000313" key="4">
    <source>
        <dbReference type="Proteomes" id="UP000325785"/>
    </source>
</evidence>
<dbReference type="Proteomes" id="UP000325785">
    <property type="component" value="Chromosome"/>
</dbReference>
<proteinExistence type="predicted"/>
<dbReference type="EMBL" id="LAXI01000020">
    <property type="protein sequence ID" value="KRS15635.1"/>
    <property type="molecule type" value="Genomic_DNA"/>
</dbReference>
<reference evidence="1 3" key="1">
    <citation type="submission" date="2015-04" db="EMBL/GenBank/DDBJ databases">
        <title>The draft genome sequence of Roseovarius indicus B108T.</title>
        <authorList>
            <person name="Li G."/>
            <person name="Lai Q."/>
            <person name="Shao Z."/>
            <person name="Yan P."/>
        </authorList>
    </citation>
    <scope>NUCLEOTIDE SEQUENCE [LARGE SCALE GENOMIC DNA]</scope>
    <source>
        <strain evidence="1 3">B108</strain>
    </source>
</reference>
<evidence type="ECO:0000313" key="3">
    <source>
        <dbReference type="Proteomes" id="UP000051401"/>
    </source>
</evidence>
<dbReference type="Proteomes" id="UP000051401">
    <property type="component" value="Unassembled WGS sequence"/>
</dbReference>
<sequence>MTDTDATLADDYMTKLPLVMKAKAKLIARGLTRGRARCSCSPKGTRTLRVRIAGRKNHARAACEACGFWLVE</sequence>
<dbReference type="AlphaFoldDB" id="A0A0T5P3D4"/>
<dbReference type="PATRIC" id="fig|540747.5.peg.2874"/>
<keyword evidence="3" id="KW-1185">Reference proteome</keyword>
<organism evidence="1 3">
    <name type="scientific">Roseovarius indicus</name>
    <dbReference type="NCBI Taxonomy" id="540747"/>
    <lineage>
        <taxon>Bacteria</taxon>
        <taxon>Pseudomonadati</taxon>
        <taxon>Pseudomonadota</taxon>
        <taxon>Alphaproteobacteria</taxon>
        <taxon>Rhodobacterales</taxon>
        <taxon>Roseobacteraceae</taxon>
        <taxon>Roseovarius</taxon>
    </lineage>
</organism>